<protein>
    <submittedName>
        <fullName evidence="1">Uncharacterized protein</fullName>
    </submittedName>
</protein>
<dbReference type="PANTHER" id="PTHR30173">
    <property type="entry name" value="SIGMA 19 FACTOR"/>
    <property type="match status" value="1"/>
</dbReference>
<reference evidence="1 2" key="1">
    <citation type="journal article" date="2019" name="Int. J. Syst. Evol. Microbiol.">
        <title>The Global Catalogue of Microorganisms (GCM) 10K type strain sequencing project: providing services to taxonomists for standard genome sequencing and annotation.</title>
        <authorList>
            <consortium name="The Broad Institute Genomics Platform"/>
            <consortium name="The Broad Institute Genome Sequencing Center for Infectious Disease"/>
            <person name="Wu L."/>
            <person name="Ma J."/>
        </authorList>
    </citation>
    <scope>NUCLEOTIDE SEQUENCE [LARGE SCALE GENOMIC DNA]</scope>
    <source>
        <strain evidence="1 2">JCM 8201</strain>
    </source>
</reference>
<sequence>MTVDDVELTDSIGLALPTVPDSLKPGERLAFVLHELFAVLSDEIGRILDRSTAAKMLASRARRKVQVSKRPTADAHEQREAVQAFLAEARHSDTIDATMASIGTLVVPHSKHRQPQAEGNPYGAA</sequence>
<gene>
    <name evidence="1" type="ORF">GCM10010439_40380</name>
</gene>
<accession>A0ABN3UCS2</accession>
<name>A0ABN3UCS2_9ACTN</name>
<dbReference type="Proteomes" id="UP001501842">
    <property type="component" value="Unassembled WGS sequence"/>
</dbReference>
<keyword evidence="2" id="KW-1185">Reference proteome</keyword>
<proteinExistence type="predicted"/>
<organism evidence="1 2">
    <name type="scientific">Actinocorallia aurantiaca</name>
    <dbReference type="NCBI Taxonomy" id="46204"/>
    <lineage>
        <taxon>Bacteria</taxon>
        <taxon>Bacillati</taxon>
        <taxon>Actinomycetota</taxon>
        <taxon>Actinomycetes</taxon>
        <taxon>Streptosporangiales</taxon>
        <taxon>Thermomonosporaceae</taxon>
        <taxon>Actinocorallia</taxon>
    </lineage>
</organism>
<dbReference type="PANTHER" id="PTHR30173:SF43">
    <property type="entry name" value="ECF RNA POLYMERASE SIGMA FACTOR SIGI-RELATED"/>
    <property type="match status" value="1"/>
</dbReference>
<evidence type="ECO:0000313" key="1">
    <source>
        <dbReference type="EMBL" id="GAA2729558.1"/>
    </source>
</evidence>
<dbReference type="InterPro" id="IPR052704">
    <property type="entry name" value="ECF_Sigma-70_Domain"/>
</dbReference>
<evidence type="ECO:0000313" key="2">
    <source>
        <dbReference type="Proteomes" id="UP001501842"/>
    </source>
</evidence>
<comment type="caution">
    <text evidence="1">The sequence shown here is derived from an EMBL/GenBank/DDBJ whole genome shotgun (WGS) entry which is preliminary data.</text>
</comment>
<dbReference type="EMBL" id="BAAATZ010000015">
    <property type="protein sequence ID" value="GAA2729558.1"/>
    <property type="molecule type" value="Genomic_DNA"/>
</dbReference>